<gene>
    <name evidence="1" type="primary">GIP</name>
    <name evidence="1" type="ORF">CR513_32706</name>
</gene>
<dbReference type="STRING" id="157652.A0A371G629"/>
<dbReference type="AlphaFoldDB" id="A0A371G629"/>
<comment type="caution">
    <text evidence="1">The sequence shown here is derived from an EMBL/GenBank/DDBJ whole genome shotgun (WGS) entry which is preliminary data.</text>
</comment>
<dbReference type="EMBL" id="QJKJ01006639">
    <property type="protein sequence ID" value="RDX86028.1"/>
    <property type="molecule type" value="Genomic_DNA"/>
</dbReference>
<dbReference type="Proteomes" id="UP000257109">
    <property type="component" value="Unassembled WGS sequence"/>
</dbReference>
<name>A0A371G629_MUCPR</name>
<keyword evidence="2" id="KW-1185">Reference proteome</keyword>
<accession>A0A371G629</accession>
<proteinExistence type="predicted"/>
<dbReference type="CDD" id="cd09272">
    <property type="entry name" value="RNase_HI_RT_Ty1"/>
    <property type="match status" value="1"/>
</dbReference>
<reference evidence="1" key="1">
    <citation type="submission" date="2018-05" db="EMBL/GenBank/DDBJ databases">
        <title>Draft genome of Mucuna pruriens seed.</title>
        <authorList>
            <person name="Nnadi N.E."/>
            <person name="Vos R."/>
            <person name="Hasami M.H."/>
            <person name="Devisetty U.K."/>
            <person name="Aguiy J.C."/>
        </authorList>
    </citation>
    <scope>NUCLEOTIDE SEQUENCE [LARGE SCALE GENOMIC DNA]</scope>
    <source>
        <strain evidence="1">JCA_2017</strain>
    </source>
</reference>
<protein>
    <submittedName>
        <fullName evidence="1">Copia protein</fullName>
    </submittedName>
</protein>
<dbReference type="OrthoDB" id="2551793at2759"/>
<evidence type="ECO:0000313" key="1">
    <source>
        <dbReference type="EMBL" id="RDX86028.1"/>
    </source>
</evidence>
<evidence type="ECO:0000313" key="2">
    <source>
        <dbReference type="Proteomes" id="UP000257109"/>
    </source>
</evidence>
<sequence length="83" mass="9972">MSTANFCSQLLWIKHQLEDYDIFETKHIEIKHNFIRDYIQKGILDMKFISTNEQLADIFTKPLLEDKLIHIRDLLGMKFMNEV</sequence>
<organism evidence="1 2">
    <name type="scientific">Mucuna pruriens</name>
    <name type="common">Velvet bean</name>
    <name type="synonym">Dolichos pruriens</name>
    <dbReference type="NCBI Taxonomy" id="157652"/>
    <lineage>
        <taxon>Eukaryota</taxon>
        <taxon>Viridiplantae</taxon>
        <taxon>Streptophyta</taxon>
        <taxon>Embryophyta</taxon>
        <taxon>Tracheophyta</taxon>
        <taxon>Spermatophyta</taxon>
        <taxon>Magnoliopsida</taxon>
        <taxon>eudicotyledons</taxon>
        <taxon>Gunneridae</taxon>
        <taxon>Pentapetalae</taxon>
        <taxon>rosids</taxon>
        <taxon>fabids</taxon>
        <taxon>Fabales</taxon>
        <taxon>Fabaceae</taxon>
        <taxon>Papilionoideae</taxon>
        <taxon>50 kb inversion clade</taxon>
        <taxon>NPAAA clade</taxon>
        <taxon>indigoferoid/millettioid clade</taxon>
        <taxon>Phaseoleae</taxon>
        <taxon>Mucuna</taxon>
    </lineage>
</organism>
<feature type="non-terminal residue" evidence="1">
    <location>
        <position position="1"/>
    </location>
</feature>